<name>A0A5Q0Q577_9SPHI</name>
<proteinExistence type="predicted"/>
<evidence type="ECO:0000313" key="2">
    <source>
        <dbReference type="EMBL" id="QGA25225.1"/>
    </source>
</evidence>
<feature type="signal peptide" evidence="1">
    <location>
        <begin position="1"/>
        <end position="20"/>
    </location>
</feature>
<dbReference type="Proteomes" id="UP000326921">
    <property type="component" value="Chromosome"/>
</dbReference>
<evidence type="ECO:0000313" key="3">
    <source>
        <dbReference type="Proteomes" id="UP000326921"/>
    </source>
</evidence>
<organism evidence="2 3">
    <name type="scientific">Sphingobacterium zhuxiongii</name>
    <dbReference type="NCBI Taxonomy" id="2662364"/>
    <lineage>
        <taxon>Bacteria</taxon>
        <taxon>Pseudomonadati</taxon>
        <taxon>Bacteroidota</taxon>
        <taxon>Sphingobacteriia</taxon>
        <taxon>Sphingobacteriales</taxon>
        <taxon>Sphingobacteriaceae</taxon>
        <taxon>Sphingobacterium</taxon>
    </lineage>
</organism>
<protein>
    <submittedName>
        <fullName evidence="2">DUF4920 domain-containing protein</fullName>
    </submittedName>
</protein>
<gene>
    <name evidence="2" type="ORF">GFH32_02350</name>
</gene>
<keyword evidence="3" id="KW-1185">Reference proteome</keyword>
<dbReference type="RefSeq" id="WP_153509547.1">
    <property type="nucleotide sequence ID" value="NZ_CP045652.1"/>
</dbReference>
<sequence length="159" mass="17613">MKKLLAFVVFVFALASISQAQSKIQPAKVGVNYGKKIEKSGAVSVKKLESNLSKSKTFEGKIEGQVVQVCKKKGCFLTLKREGDQDPIMVRFTDYAYFVPEDLVGKTVVVEGKAKVKETTVEWQKHYAEDMGKSKEEIAKINKPKQDISVVADAVLVVK</sequence>
<dbReference type="AlphaFoldDB" id="A0A5Q0Q577"/>
<dbReference type="InterPro" id="IPR032577">
    <property type="entry name" value="DUF4920"/>
</dbReference>
<dbReference type="EMBL" id="CP045652">
    <property type="protein sequence ID" value="QGA25225.1"/>
    <property type="molecule type" value="Genomic_DNA"/>
</dbReference>
<reference evidence="2 3" key="1">
    <citation type="submission" date="2019-10" db="EMBL/GenBank/DDBJ databases">
        <authorList>
            <person name="Dong K."/>
        </authorList>
    </citation>
    <scope>NUCLEOTIDE SEQUENCE [LARGE SCALE GENOMIC DNA]</scope>
    <source>
        <strain evidence="3">dk4302</strain>
    </source>
</reference>
<keyword evidence="1" id="KW-0732">Signal</keyword>
<dbReference type="Pfam" id="PF16267">
    <property type="entry name" value="DUF4920"/>
    <property type="match status" value="1"/>
</dbReference>
<evidence type="ECO:0000256" key="1">
    <source>
        <dbReference type="SAM" id="SignalP"/>
    </source>
</evidence>
<feature type="chain" id="PRO_5024998425" evidence="1">
    <location>
        <begin position="21"/>
        <end position="159"/>
    </location>
</feature>
<accession>A0A5Q0Q577</accession>
<dbReference type="KEGG" id="sphe:GFH32_02350"/>